<name>A0A1S0UCV3_LOALO</name>
<protein>
    <recommendedName>
        <fullName evidence="2">DUF1758 domain-containing protein</fullName>
    </recommendedName>
</protein>
<evidence type="ECO:0000259" key="2">
    <source>
        <dbReference type="Pfam" id="PF05585"/>
    </source>
</evidence>
<dbReference type="InParanoid" id="A0A1S0UCV3"/>
<dbReference type="EMBL" id="JH714408">
    <property type="protein sequence ID" value="EJD73419.1"/>
    <property type="molecule type" value="Genomic_DNA"/>
</dbReference>
<feature type="compositionally biased region" description="Polar residues" evidence="1">
    <location>
        <begin position="21"/>
        <end position="34"/>
    </location>
</feature>
<organism evidence="3">
    <name type="scientific">Loa loa</name>
    <name type="common">Eye worm</name>
    <name type="synonym">Filaria loa</name>
    <dbReference type="NCBI Taxonomy" id="7209"/>
    <lineage>
        <taxon>Eukaryota</taxon>
        <taxon>Metazoa</taxon>
        <taxon>Ecdysozoa</taxon>
        <taxon>Nematoda</taxon>
        <taxon>Chromadorea</taxon>
        <taxon>Rhabditida</taxon>
        <taxon>Spirurina</taxon>
        <taxon>Spiruromorpha</taxon>
        <taxon>Filarioidea</taxon>
        <taxon>Onchocercidae</taxon>
        <taxon>Loa</taxon>
    </lineage>
</organism>
<feature type="non-terminal residue" evidence="3">
    <location>
        <position position="1"/>
    </location>
</feature>
<dbReference type="OMA" id="NHWDSKC"/>
<dbReference type="GeneID" id="31252253"/>
<dbReference type="RefSeq" id="XP_020304381.1">
    <property type="nucleotide sequence ID" value="XM_020451812.1"/>
</dbReference>
<dbReference type="Pfam" id="PF05585">
    <property type="entry name" value="DUF1758"/>
    <property type="match status" value="1"/>
</dbReference>
<dbReference type="InterPro" id="IPR008737">
    <property type="entry name" value="DUF1758"/>
</dbReference>
<dbReference type="CTD" id="31252253"/>
<dbReference type="KEGG" id="loa:LOAG_19158"/>
<dbReference type="AlphaFoldDB" id="A0A1S0UCV3"/>
<reference evidence="3" key="1">
    <citation type="submission" date="2012-04" db="EMBL/GenBank/DDBJ databases">
        <title>The Genome Sequence of Loa loa.</title>
        <authorList>
            <consortium name="The Broad Institute Genome Sequencing Platform"/>
            <consortium name="Broad Institute Genome Sequencing Center for Infectious Disease"/>
            <person name="Nutman T.B."/>
            <person name="Fink D.L."/>
            <person name="Russ C."/>
            <person name="Young S."/>
            <person name="Zeng Q."/>
            <person name="Gargeya S."/>
            <person name="Alvarado L."/>
            <person name="Berlin A."/>
            <person name="Chapman S.B."/>
            <person name="Chen Z."/>
            <person name="Freedman E."/>
            <person name="Gellesch M."/>
            <person name="Goldberg J."/>
            <person name="Griggs A."/>
            <person name="Gujja S."/>
            <person name="Heilman E.R."/>
            <person name="Heiman D."/>
            <person name="Howarth C."/>
            <person name="Mehta T."/>
            <person name="Neiman D."/>
            <person name="Pearson M."/>
            <person name="Roberts A."/>
            <person name="Saif S."/>
            <person name="Shea T."/>
            <person name="Shenoy N."/>
            <person name="Sisk P."/>
            <person name="Stolte C."/>
            <person name="Sykes S."/>
            <person name="White J."/>
            <person name="Yandava C."/>
            <person name="Haas B."/>
            <person name="Henn M.R."/>
            <person name="Nusbaum C."/>
            <person name="Birren B."/>
        </authorList>
    </citation>
    <scope>NUCLEOTIDE SEQUENCE [LARGE SCALE GENOMIC DNA]</scope>
</reference>
<evidence type="ECO:0000256" key="1">
    <source>
        <dbReference type="SAM" id="MobiDB-lite"/>
    </source>
</evidence>
<feature type="domain" description="DUF1758" evidence="2">
    <location>
        <begin position="144"/>
        <end position="197"/>
    </location>
</feature>
<evidence type="ECO:0000313" key="3">
    <source>
        <dbReference type="EMBL" id="EJD73419.1"/>
    </source>
</evidence>
<proteinExistence type="predicted"/>
<sequence>KNNPQERPETSALVAMKHSKQTASVQRDQLDQESPNWVTNKKRRPCIFCNNNHWDSKCQIYPTVEQRICRLKEIKVCPNCFKLGHSEFDCKKDSLYTDKTNQFKQPKDSGVDKGKIVVRNANISVNSTTKVEKKRILFLCKEITVFNPDKPEQQVQVLVLFDVGADATFISQKLAHQLNLRETDEEYIISSFGTGIPGYAT</sequence>
<gene>
    <name evidence="3" type="ORF">LOAG_19158</name>
</gene>
<feature type="region of interest" description="Disordered" evidence="1">
    <location>
        <begin position="1"/>
        <end position="34"/>
    </location>
</feature>
<accession>A0A1S0UCV3</accession>
<dbReference type="OrthoDB" id="5876162at2759"/>